<evidence type="ECO:0000259" key="6">
    <source>
        <dbReference type="Pfam" id="PF02362"/>
    </source>
</evidence>
<dbReference type="GO" id="GO:0005634">
    <property type="term" value="C:nucleus"/>
    <property type="evidence" value="ECO:0007669"/>
    <property type="project" value="UniProtKB-SubCell"/>
</dbReference>
<evidence type="ECO:0000256" key="3">
    <source>
        <dbReference type="ARBA" id="ARBA00023125"/>
    </source>
</evidence>
<evidence type="ECO:0000256" key="5">
    <source>
        <dbReference type="ARBA" id="ARBA00023242"/>
    </source>
</evidence>
<name>A0A2P5AU36_PARAD</name>
<dbReference type="Proteomes" id="UP000237105">
    <property type="component" value="Unassembled WGS sequence"/>
</dbReference>
<evidence type="ECO:0000256" key="4">
    <source>
        <dbReference type="ARBA" id="ARBA00023163"/>
    </source>
</evidence>
<dbReference type="PANTHER" id="PTHR31391">
    <property type="entry name" value="B3 DOMAIN-CONTAINING PROTEIN OS11G0197600-RELATED"/>
    <property type="match status" value="1"/>
</dbReference>
<comment type="subcellular location">
    <subcellularLocation>
        <location evidence="1">Nucleus</location>
    </subcellularLocation>
</comment>
<dbReference type="SUPFAM" id="SSF101936">
    <property type="entry name" value="DNA-binding pseudobarrel domain"/>
    <property type="match status" value="1"/>
</dbReference>
<keyword evidence="3" id="KW-0238">DNA-binding</keyword>
<gene>
    <name evidence="7" type="ORF">PanWU01x14_300070</name>
</gene>
<accession>A0A2P5AU36</accession>
<keyword evidence="5" id="KW-0539">Nucleus</keyword>
<sequence length="158" mass="18012">MPCERYASVKQEDGEDFFVPKSLCHTKKRRFVKPENSEKAIQAATMNKLKNPSFMVILKPHNINYLCVHADFSKKYLRTSSELITLEAPNGDQCIVSCTCNASKPSSSSSAKRIIKGWCGLFRENDLEQGDVCVFELINRRNIVVKVWIYRVADYAGR</sequence>
<dbReference type="STRING" id="3476.A0A2P5AU36"/>
<protein>
    <submittedName>
        <fullName evidence="7">B3 DNA binding domain containing protein</fullName>
    </submittedName>
</protein>
<proteinExistence type="predicted"/>
<dbReference type="Gene3D" id="2.40.330.10">
    <property type="entry name" value="DNA-binding pseudobarrel domain"/>
    <property type="match status" value="1"/>
</dbReference>
<dbReference type="InterPro" id="IPR044837">
    <property type="entry name" value="REM16-like"/>
</dbReference>
<dbReference type="OrthoDB" id="1869398at2759"/>
<reference evidence="8" key="1">
    <citation type="submission" date="2016-06" db="EMBL/GenBank/DDBJ databases">
        <title>Parallel loss of symbiosis genes in relatives of nitrogen-fixing non-legume Parasponia.</title>
        <authorList>
            <person name="Van Velzen R."/>
            <person name="Holmer R."/>
            <person name="Bu F."/>
            <person name="Rutten L."/>
            <person name="Van Zeijl A."/>
            <person name="Liu W."/>
            <person name="Santuari L."/>
            <person name="Cao Q."/>
            <person name="Sharma T."/>
            <person name="Shen D."/>
            <person name="Roswanjaya Y."/>
            <person name="Wardhani T."/>
            <person name="Kalhor M.S."/>
            <person name="Jansen J."/>
            <person name="Van den Hoogen J."/>
            <person name="Gungor B."/>
            <person name="Hartog M."/>
            <person name="Hontelez J."/>
            <person name="Verver J."/>
            <person name="Yang W.-C."/>
            <person name="Schijlen E."/>
            <person name="Repin R."/>
            <person name="Schilthuizen M."/>
            <person name="Schranz E."/>
            <person name="Heidstra R."/>
            <person name="Miyata K."/>
            <person name="Fedorova E."/>
            <person name="Kohlen W."/>
            <person name="Bisseling T."/>
            <person name="Smit S."/>
            <person name="Geurts R."/>
        </authorList>
    </citation>
    <scope>NUCLEOTIDE SEQUENCE [LARGE SCALE GENOMIC DNA]</scope>
    <source>
        <strain evidence="8">cv. WU1-14</strain>
    </source>
</reference>
<evidence type="ECO:0000313" key="7">
    <source>
        <dbReference type="EMBL" id="PON40064.1"/>
    </source>
</evidence>
<keyword evidence="2" id="KW-0805">Transcription regulation</keyword>
<dbReference type="Pfam" id="PF02362">
    <property type="entry name" value="B3"/>
    <property type="match status" value="1"/>
</dbReference>
<organism evidence="7 8">
    <name type="scientific">Parasponia andersonii</name>
    <name type="common">Sponia andersonii</name>
    <dbReference type="NCBI Taxonomy" id="3476"/>
    <lineage>
        <taxon>Eukaryota</taxon>
        <taxon>Viridiplantae</taxon>
        <taxon>Streptophyta</taxon>
        <taxon>Embryophyta</taxon>
        <taxon>Tracheophyta</taxon>
        <taxon>Spermatophyta</taxon>
        <taxon>Magnoliopsida</taxon>
        <taxon>eudicotyledons</taxon>
        <taxon>Gunneridae</taxon>
        <taxon>Pentapetalae</taxon>
        <taxon>rosids</taxon>
        <taxon>fabids</taxon>
        <taxon>Rosales</taxon>
        <taxon>Cannabaceae</taxon>
        <taxon>Parasponia</taxon>
    </lineage>
</organism>
<feature type="domain" description="TF-B3" evidence="6">
    <location>
        <begin position="59"/>
        <end position="151"/>
    </location>
</feature>
<keyword evidence="4" id="KW-0804">Transcription</keyword>
<evidence type="ECO:0000256" key="2">
    <source>
        <dbReference type="ARBA" id="ARBA00023015"/>
    </source>
</evidence>
<dbReference type="InterPro" id="IPR003340">
    <property type="entry name" value="B3_DNA-bd"/>
</dbReference>
<evidence type="ECO:0000313" key="8">
    <source>
        <dbReference type="Proteomes" id="UP000237105"/>
    </source>
</evidence>
<dbReference type="GO" id="GO:0003677">
    <property type="term" value="F:DNA binding"/>
    <property type="evidence" value="ECO:0007669"/>
    <property type="project" value="UniProtKB-KW"/>
</dbReference>
<dbReference type="AlphaFoldDB" id="A0A2P5AU36"/>
<dbReference type="InterPro" id="IPR015300">
    <property type="entry name" value="DNA-bd_pseudobarrel_sf"/>
</dbReference>
<comment type="caution">
    <text evidence="7">The sequence shown here is derived from an EMBL/GenBank/DDBJ whole genome shotgun (WGS) entry which is preliminary data.</text>
</comment>
<dbReference type="PANTHER" id="PTHR31391:SF106">
    <property type="entry name" value="B3 DOMAIN-CONTAINING PROTEIN OS01G0723500"/>
    <property type="match status" value="1"/>
</dbReference>
<dbReference type="CDD" id="cd10017">
    <property type="entry name" value="B3_DNA"/>
    <property type="match status" value="1"/>
</dbReference>
<evidence type="ECO:0000256" key="1">
    <source>
        <dbReference type="ARBA" id="ARBA00004123"/>
    </source>
</evidence>
<dbReference type="EMBL" id="JXTB01000447">
    <property type="protein sequence ID" value="PON40064.1"/>
    <property type="molecule type" value="Genomic_DNA"/>
</dbReference>
<keyword evidence="8" id="KW-1185">Reference proteome</keyword>